<evidence type="ECO:0000313" key="3">
    <source>
        <dbReference type="Proteomes" id="UP000191691"/>
    </source>
</evidence>
<dbReference type="OMA" id="TRMHYAS"/>
<feature type="region of interest" description="Disordered" evidence="1">
    <location>
        <begin position="198"/>
        <end position="221"/>
    </location>
</feature>
<evidence type="ECO:0000256" key="1">
    <source>
        <dbReference type="SAM" id="MobiDB-lite"/>
    </source>
</evidence>
<reference evidence="3" key="1">
    <citation type="journal article" date="2017" name="Nat. Microbiol.">
        <title>Global analysis of biosynthetic gene clusters reveals vast potential of secondary metabolite production in Penicillium species.</title>
        <authorList>
            <person name="Nielsen J.C."/>
            <person name="Grijseels S."/>
            <person name="Prigent S."/>
            <person name="Ji B."/>
            <person name="Dainat J."/>
            <person name="Nielsen K.F."/>
            <person name="Frisvad J.C."/>
            <person name="Workman M."/>
            <person name="Nielsen J."/>
        </authorList>
    </citation>
    <scope>NUCLEOTIDE SEQUENCE [LARGE SCALE GENOMIC DNA]</scope>
    <source>
        <strain evidence="3">IBT 13039</strain>
    </source>
</reference>
<comment type="caution">
    <text evidence="2">The sequence shown here is derived from an EMBL/GenBank/DDBJ whole genome shotgun (WGS) entry which is preliminary data.</text>
</comment>
<dbReference type="SUPFAM" id="SSF52047">
    <property type="entry name" value="RNI-like"/>
    <property type="match status" value="1"/>
</dbReference>
<feature type="region of interest" description="Disordered" evidence="1">
    <location>
        <begin position="239"/>
        <end position="267"/>
    </location>
</feature>
<protein>
    <submittedName>
        <fullName evidence="2">Uncharacterized protein</fullName>
    </submittedName>
</protein>
<gene>
    <name evidence="2" type="ORF">PENNAL_c0001G03863</name>
</gene>
<dbReference type="EMBL" id="MOOB01000001">
    <property type="protein sequence ID" value="OQE96441.1"/>
    <property type="molecule type" value="Genomic_DNA"/>
</dbReference>
<dbReference type="InterPro" id="IPR032675">
    <property type="entry name" value="LRR_dom_sf"/>
</dbReference>
<keyword evidence="3" id="KW-1185">Reference proteome</keyword>
<dbReference type="Proteomes" id="UP000191691">
    <property type="component" value="Unassembled WGS sequence"/>
</dbReference>
<sequence>MTRMHYASVIHPEKGREWELILTNLPQRTMEGVEMARIAARDLRRRHPGGDNCDAASRNPTVKIDLSGRKLTDEGFDIFIDALLETLQKEKDDKHPGGFVRLLKLQLGGNCLTFKSLPKLGMAIRLSTGDLNDLDLSQNCIEISTAGQRAAWKYFLNSFEECYMLKRVNFSGNPLGTLGVETLARVYIRSKLGFPDQSTALTEEGHDPSVGQSEGLASDDNDPGIDCFPSLSIYDNSGNSVYSGDQDPTPQPQEPSEIASESNRRHFRKTRGLRSVPDLILTQIHMSSVGVIHLAGILCMQESREFLCFYLPKKKVGESRPETEKKKPSVTWHLNEHLPQRFRQAPCWATEIAQLGLSFDSSLAVAIDNLETPPSSGLLRGSRSWKGRYEIKFRYVVKVLYALASESEIRGSEIWTMALKMAKMMETVLFNEEVIRAQLSSGGKVFECLGLQRDLVDSINIGVSRSRQQLDGQSQEPWCLGMSLDIWSDVMGMALDKGDVLTAQQRMNILGYVGRGNQRVPEKAMEIWGFLFDVDCVMYHAS</sequence>
<proteinExistence type="predicted"/>
<dbReference type="Gene3D" id="3.80.10.10">
    <property type="entry name" value="Ribonuclease Inhibitor"/>
    <property type="match status" value="1"/>
</dbReference>
<feature type="compositionally biased region" description="Polar residues" evidence="1">
    <location>
        <begin position="239"/>
        <end position="248"/>
    </location>
</feature>
<dbReference type="AlphaFoldDB" id="A0A1V6Z9S0"/>
<evidence type="ECO:0000313" key="2">
    <source>
        <dbReference type="EMBL" id="OQE96441.1"/>
    </source>
</evidence>
<name>A0A1V6Z9S0_PENNA</name>
<accession>A0A1V6Z9S0</accession>
<organism evidence="2 3">
    <name type="scientific">Penicillium nalgiovense</name>
    <dbReference type="NCBI Taxonomy" id="60175"/>
    <lineage>
        <taxon>Eukaryota</taxon>
        <taxon>Fungi</taxon>
        <taxon>Dikarya</taxon>
        <taxon>Ascomycota</taxon>
        <taxon>Pezizomycotina</taxon>
        <taxon>Eurotiomycetes</taxon>
        <taxon>Eurotiomycetidae</taxon>
        <taxon>Eurotiales</taxon>
        <taxon>Aspergillaceae</taxon>
        <taxon>Penicillium</taxon>
    </lineage>
</organism>